<sequence length="206" mass="24357">MNKSFSGLSLLNEKMSNSYKGLFQSFFSSKKYINVKLPYYDYLRGQVFIQDLRDNYPEEMSYSFDIGDLIHMLYMDFLQQIKRGVKNEDVAVYLKQSMEKYFPTKLIEQRVFKQVSHYSFQYEDMEEFEENEEDEEKFAYLDIRAAEKIILRGEILLYDLSPFLNGTSVTLEQLIAIIYLDFIKNVQAHGNSIAVQQTILKKISIK</sequence>
<dbReference type="Proteomes" id="UP000288024">
    <property type="component" value="Unassembled WGS sequence"/>
</dbReference>
<evidence type="ECO:0000313" key="2">
    <source>
        <dbReference type="Proteomes" id="UP000288024"/>
    </source>
</evidence>
<dbReference type="GeneID" id="87620598"/>
<protein>
    <submittedName>
        <fullName evidence="1">Uncharacterized protein</fullName>
    </submittedName>
</protein>
<proteinExistence type="predicted"/>
<reference evidence="1 2" key="1">
    <citation type="submission" date="2019-01" db="EMBL/GenBank/DDBJ databases">
        <title>Bacillus sp. M5HDSG1-1, whole genome shotgun sequence.</title>
        <authorList>
            <person name="Tuo L."/>
        </authorList>
    </citation>
    <scope>NUCLEOTIDE SEQUENCE [LARGE SCALE GENOMIC DNA]</scope>
    <source>
        <strain evidence="1 2">M5HDSG1-1</strain>
    </source>
</reference>
<dbReference type="AlphaFoldDB" id="A0A437K392"/>
<name>A0A437K392_9BACI</name>
<dbReference type="EMBL" id="RZTZ01000025">
    <property type="protein sequence ID" value="RVT56561.1"/>
    <property type="molecule type" value="Genomic_DNA"/>
</dbReference>
<gene>
    <name evidence="1" type="ORF">EM808_27100</name>
</gene>
<comment type="caution">
    <text evidence="1">The sequence shown here is derived from an EMBL/GenBank/DDBJ whole genome shotgun (WGS) entry which is preliminary data.</text>
</comment>
<dbReference type="RefSeq" id="WP_127742762.1">
    <property type="nucleotide sequence ID" value="NZ_CAJCKN010000102.1"/>
</dbReference>
<accession>A0A437K392</accession>
<organism evidence="1 2">
    <name type="scientific">Niallia taxi</name>
    <dbReference type="NCBI Taxonomy" id="2499688"/>
    <lineage>
        <taxon>Bacteria</taxon>
        <taxon>Bacillati</taxon>
        <taxon>Bacillota</taxon>
        <taxon>Bacilli</taxon>
        <taxon>Bacillales</taxon>
        <taxon>Bacillaceae</taxon>
        <taxon>Niallia</taxon>
    </lineage>
</organism>
<keyword evidence="2" id="KW-1185">Reference proteome</keyword>
<evidence type="ECO:0000313" key="1">
    <source>
        <dbReference type="EMBL" id="RVT56561.1"/>
    </source>
</evidence>